<accession>A0A139HB02</accession>
<evidence type="ECO:0000313" key="2">
    <source>
        <dbReference type="Proteomes" id="UP000070133"/>
    </source>
</evidence>
<proteinExistence type="predicted"/>
<dbReference type="Proteomes" id="UP000070133">
    <property type="component" value="Unassembled WGS sequence"/>
</dbReference>
<dbReference type="AlphaFoldDB" id="A0A139HB02"/>
<keyword evidence="2" id="KW-1185">Reference proteome</keyword>
<gene>
    <name evidence="1" type="ORF">AC578_9875</name>
</gene>
<evidence type="ECO:0000313" key="1">
    <source>
        <dbReference type="EMBL" id="KXS99634.1"/>
    </source>
</evidence>
<organism evidence="1 2">
    <name type="scientific">Pseudocercospora eumusae</name>
    <dbReference type="NCBI Taxonomy" id="321146"/>
    <lineage>
        <taxon>Eukaryota</taxon>
        <taxon>Fungi</taxon>
        <taxon>Dikarya</taxon>
        <taxon>Ascomycota</taxon>
        <taxon>Pezizomycotina</taxon>
        <taxon>Dothideomycetes</taxon>
        <taxon>Dothideomycetidae</taxon>
        <taxon>Mycosphaerellales</taxon>
        <taxon>Mycosphaerellaceae</taxon>
        <taxon>Pseudocercospora</taxon>
    </lineage>
</organism>
<reference evidence="1 2" key="1">
    <citation type="submission" date="2015-07" db="EMBL/GenBank/DDBJ databases">
        <title>Comparative genomics of the Sigatoka disease complex on banana suggests a link between parallel evolutionary changes in Pseudocercospora fijiensis and Pseudocercospora eumusae and increased virulence on the banana host.</title>
        <authorList>
            <person name="Chang T.-C."/>
            <person name="Salvucci A."/>
            <person name="Crous P.W."/>
            <person name="Stergiopoulos I."/>
        </authorList>
    </citation>
    <scope>NUCLEOTIDE SEQUENCE [LARGE SCALE GENOMIC DNA]</scope>
    <source>
        <strain evidence="1 2">CBS 114824</strain>
    </source>
</reference>
<name>A0A139HB02_9PEZI</name>
<comment type="caution">
    <text evidence="1">The sequence shown here is derived from an EMBL/GenBank/DDBJ whole genome shotgun (WGS) entry which is preliminary data.</text>
</comment>
<sequence>MKTLQREQTFATKAQVFSTTYILAVNRNSLLRGGTLAESSRYLALAEFLCGPGQGDLGSLHEALWQTGQ</sequence>
<protein>
    <submittedName>
        <fullName evidence="1">Uncharacterized protein</fullName>
    </submittedName>
</protein>
<dbReference type="EMBL" id="LFZN01000088">
    <property type="protein sequence ID" value="KXS99634.1"/>
    <property type="molecule type" value="Genomic_DNA"/>
</dbReference>